<feature type="region of interest" description="Disordered" evidence="2">
    <location>
        <begin position="17"/>
        <end position="38"/>
    </location>
</feature>
<evidence type="ECO:0000313" key="4">
    <source>
        <dbReference type="EMBL" id="GJS98607.1"/>
    </source>
</evidence>
<keyword evidence="5" id="KW-1185">Reference proteome</keyword>
<name>A0ABQ5ABT5_9ASTR</name>
<feature type="domain" description="CCHC-type" evidence="3">
    <location>
        <begin position="127"/>
        <end position="142"/>
    </location>
</feature>
<keyword evidence="1" id="KW-0862">Zinc</keyword>
<dbReference type="Proteomes" id="UP001151760">
    <property type="component" value="Unassembled WGS sequence"/>
</dbReference>
<dbReference type="SUPFAM" id="SSF57756">
    <property type="entry name" value="Retrovirus zinc finger-like domains"/>
    <property type="match status" value="2"/>
</dbReference>
<dbReference type="Gene3D" id="4.10.60.10">
    <property type="entry name" value="Zinc finger, CCHC-type"/>
    <property type="match status" value="2"/>
</dbReference>
<dbReference type="SMART" id="SM00343">
    <property type="entry name" value="ZnF_C2HC"/>
    <property type="match status" value="2"/>
</dbReference>
<dbReference type="PROSITE" id="PS50158">
    <property type="entry name" value="ZF_CCHC"/>
    <property type="match status" value="2"/>
</dbReference>
<dbReference type="InterPro" id="IPR036875">
    <property type="entry name" value="Znf_CCHC_sf"/>
</dbReference>
<comment type="caution">
    <text evidence="4">The sequence shown here is derived from an EMBL/GenBank/DDBJ whole genome shotgun (WGS) entry which is preliminary data.</text>
</comment>
<evidence type="ECO:0000256" key="1">
    <source>
        <dbReference type="PROSITE-ProRule" id="PRU00047"/>
    </source>
</evidence>
<accession>A0ABQ5ABT5</accession>
<keyword evidence="4" id="KW-0548">Nucleotidyltransferase</keyword>
<keyword evidence="4" id="KW-0808">Transferase</keyword>
<feature type="domain" description="CCHC-type" evidence="3">
    <location>
        <begin position="77"/>
        <end position="93"/>
    </location>
</feature>
<dbReference type="EMBL" id="BQNB010012057">
    <property type="protein sequence ID" value="GJS98607.1"/>
    <property type="molecule type" value="Genomic_DNA"/>
</dbReference>
<keyword evidence="4" id="KW-0695">RNA-directed DNA polymerase</keyword>
<dbReference type="Pfam" id="PF00098">
    <property type="entry name" value="zf-CCHC"/>
    <property type="match status" value="1"/>
</dbReference>
<evidence type="ECO:0000313" key="5">
    <source>
        <dbReference type="Proteomes" id="UP001151760"/>
    </source>
</evidence>
<evidence type="ECO:0000256" key="2">
    <source>
        <dbReference type="SAM" id="MobiDB-lite"/>
    </source>
</evidence>
<dbReference type="InterPro" id="IPR001878">
    <property type="entry name" value="Znf_CCHC"/>
</dbReference>
<reference evidence="4" key="2">
    <citation type="submission" date="2022-01" db="EMBL/GenBank/DDBJ databases">
        <authorList>
            <person name="Yamashiro T."/>
            <person name="Shiraishi A."/>
            <person name="Satake H."/>
            <person name="Nakayama K."/>
        </authorList>
    </citation>
    <scope>NUCLEOTIDE SEQUENCE</scope>
</reference>
<gene>
    <name evidence="4" type="ORF">Tco_0819777</name>
</gene>
<keyword evidence="1" id="KW-0863">Zinc-finger</keyword>
<sequence length="166" mass="18844">MVPEEEDRVERYIWGLPDNIQGNEGHSRDNHAPQQPFRRPDVARAYTAGNNEKSGYARSHPYYNKCRLHHVGPCTVKCTNCKKTGHMARDCKSQDATTNQRALIYNQRTLVNNQRDPVANQRASATCFKCGRQGHYRHHCPKLKNQNRGNQATNVEARGRGFALGG</sequence>
<organism evidence="4 5">
    <name type="scientific">Tanacetum coccineum</name>
    <dbReference type="NCBI Taxonomy" id="301880"/>
    <lineage>
        <taxon>Eukaryota</taxon>
        <taxon>Viridiplantae</taxon>
        <taxon>Streptophyta</taxon>
        <taxon>Embryophyta</taxon>
        <taxon>Tracheophyta</taxon>
        <taxon>Spermatophyta</taxon>
        <taxon>Magnoliopsida</taxon>
        <taxon>eudicotyledons</taxon>
        <taxon>Gunneridae</taxon>
        <taxon>Pentapetalae</taxon>
        <taxon>asterids</taxon>
        <taxon>campanulids</taxon>
        <taxon>Asterales</taxon>
        <taxon>Asteraceae</taxon>
        <taxon>Asteroideae</taxon>
        <taxon>Anthemideae</taxon>
        <taxon>Anthemidinae</taxon>
        <taxon>Tanacetum</taxon>
    </lineage>
</organism>
<reference evidence="4" key="1">
    <citation type="journal article" date="2022" name="Int. J. Mol. Sci.">
        <title>Draft Genome of Tanacetum Coccineum: Genomic Comparison of Closely Related Tanacetum-Family Plants.</title>
        <authorList>
            <person name="Yamashiro T."/>
            <person name="Shiraishi A."/>
            <person name="Nakayama K."/>
            <person name="Satake H."/>
        </authorList>
    </citation>
    <scope>NUCLEOTIDE SEQUENCE</scope>
</reference>
<keyword evidence="1" id="KW-0479">Metal-binding</keyword>
<protein>
    <submittedName>
        <fullName evidence="4">Reverse transcriptase domain-containing protein</fullName>
    </submittedName>
</protein>
<evidence type="ECO:0000259" key="3">
    <source>
        <dbReference type="PROSITE" id="PS50158"/>
    </source>
</evidence>
<proteinExistence type="predicted"/>
<dbReference type="GO" id="GO:0003964">
    <property type="term" value="F:RNA-directed DNA polymerase activity"/>
    <property type="evidence" value="ECO:0007669"/>
    <property type="project" value="UniProtKB-KW"/>
</dbReference>